<feature type="domain" description="Coenzyme F420:L-glutamate ligase-like" evidence="1">
    <location>
        <begin position="28"/>
        <end position="96"/>
    </location>
</feature>
<dbReference type="Proteomes" id="UP000176287">
    <property type="component" value="Unassembled WGS sequence"/>
</dbReference>
<evidence type="ECO:0000313" key="3">
    <source>
        <dbReference type="Proteomes" id="UP000176287"/>
    </source>
</evidence>
<evidence type="ECO:0000313" key="2">
    <source>
        <dbReference type="EMBL" id="OGY99945.1"/>
    </source>
</evidence>
<dbReference type="EMBL" id="MHKZ01000032">
    <property type="protein sequence ID" value="OGY99945.1"/>
    <property type="molecule type" value="Genomic_DNA"/>
</dbReference>
<evidence type="ECO:0000259" key="1">
    <source>
        <dbReference type="Pfam" id="PF01996"/>
    </source>
</evidence>
<sequence>MESRLFKPNKGKTLEINIGAETYLRLPVKTGLITDKDNLADLLKKYVAPHLQPNDIVFVSEKALTVTQGRIINMNDIKPSRLARFLARRVRNNYGTKDFKGFGHGTPMAMQLFIEEAGLLRVLFAAAVSAVTRPFGIKGAFYFLCGKRAKSIDCPMSFSILEYAHYAKRAPLHPDKVAREIKEKLGREAVILDANYLGAFSLGKSTGKISEKFIGKLFMDNPLGQSDEMTPFCIVRKKS</sequence>
<gene>
    <name evidence="2" type="ORF">A3B13_02035</name>
</gene>
<dbReference type="STRING" id="1798649.A3B13_02035"/>
<organism evidence="2 3">
    <name type="scientific">Candidatus Liptonbacteria bacterium RIFCSPLOWO2_01_FULL_45_15</name>
    <dbReference type="NCBI Taxonomy" id="1798649"/>
    <lineage>
        <taxon>Bacteria</taxon>
        <taxon>Candidatus Liptoniibacteriota</taxon>
    </lineage>
</organism>
<reference evidence="2 3" key="1">
    <citation type="journal article" date="2016" name="Nat. Commun.">
        <title>Thousands of microbial genomes shed light on interconnected biogeochemical processes in an aquifer system.</title>
        <authorList>
            <person name="Anantharaman K."/>
            <person name="Brown C.T."/>
            <person name="Hug L.A."/>
            <person name="Sharon I."/>
            <person name="Castelle C.J."/>
            <person name="Probst A.J."/>
            <person name="Thomas B.C."/>
            <person name="Singh A."/>
            <person name="Wilkins M.J."/>
            <person name="Karaoz U."/>
            <person name="Brodie E.L."/>
            <person name="Williams K.H."/>
            <person name="Hubbard S.S."/>
            <person name="Banfield J.F."/>
        </authorList>
    </citation>
    <scope>NUCLEOTIDE SEQUENCE [LARGE SCALE GENOMIC DNA]</scope>
</reference>
<dbReference type="InterPro" id="IPR002847">
    <property type="entry name" value="F420-0_gamma-glut_ligase-dom"/>
</dbReference>
<name>A0A1G2CEZ0_9BACT</name>
<proteinExistence type="predicted"/>
<accession>A0A1G2CEZ0</accession>
<protein>
    <recommendedName>
        <fullName evidence="1">Coenzyme F420:L-glutamate ligase-like domain-containing protein</fullName>
    </recommendedName>
</protein>
<comment type="caution">
    <text evidence="2">The sequence shown here is derived from an EMBL/GenBank/DDBJ whole genome shotgun (WGS) entry which is preliminary data.</text>
</comment>
<dbReference type="AlphaFoldDB" id="A0A1G2CEZ0"/>
<dbReference type="Pfam" id="PF01996">
    <property type="entry name" value="F420_ligase"/>
    <property type="match status" value="1"/>
</dbReference>
<dbReference type="SUPFAM" id="SSF144010">
    <property type="entry name" value="CofE-like"/>
    <property type="match status" value="1"/>
</dbReference>
<dbReference type="Gene3D" id="3.30.1330.100">
    <property type="entry name" value="CofE-like"/>
    <property type="match status" value="1"/>
</dbReference>